<feature type="compositionally biased region" description="Basic and acidic residues" evidence="1">
    <location>
        <begin position="178"/>
        <end position="188"/>
    </location>
</feature>
<organism evidence="2 3">
    <name type="scientific">Kwoniella heveanensis BCC8398</name>
    <dbReference type="NCBI Taxonomy" id="1296120"/>
    <lineage>
        <taxon>Eukaryota</taxon>
        <taxon>Fungi</taxon>
        <taxon>Dikarya</taxon>
        <taxon>Basidiomycota</taxon>
        <taxon>Agaricomycotina</taxon>
        <taxon>Tremellomycetes</taxon>
        <taxon>Tremellales</taxon>
        <taxon>Cryptococcaceae</taxon>
        <taxon>Kwoniella</taxon>
    </lineage>
</organism>
<feature type="compositionally biased region" description="Low complexity" evidence="1">
    <location>
        <begin position="141"/>
        <end position="153"/>
    </location>
</feature>
<dbReference type="AlphaFoldDB" id="A0A1B9GLP6"/>
<feature type="region of interest" description="Disordered" evidence="1">
    <location>
        <begin position="123"/>
        <end position="216"/>
    </location>
</feature>
<proteinExistence type="predicted"/>
<reference evidence="3" key="2">
    <citation type="submission" date="2013-12" db="EMBL/GenBank/DDBJ databases">
        <title>Evolution of pathogenesis and genome organization in the Tremellales.</title>
        <authorList>
            <person name="Cuomo C."/>
            <person name="Litvintseva A."/>
            <person name="Heitman J."/>
            <person name="Chen Y."/>
            <person name="Sun S."/>
            <person name="Springer D."/>
            <person name="Dromer F."/>
            <person name="Young S."/>
            <person name="Zeng Q."/>
            <person name="Chapman S."/>
            <person name="Gujja S."/>
            <person name="Saif S."/>
            <person name="Birren B."/>
        </authorList>
    </citation>
    <scope>NUCLEOTIDE SEQUENCE [LARGE SCALE GENOMIC DNA]</scope>
    <source>
        <strain evidence="3">BCC8398</strain>
    </source>
</reference>
<evidence type="ECO:0000313" key="2">
    <source>
        <dbReference type="EMBL" id="OCF31775.1"/>
    </source>
</evidence>
<evidence type="ECO:0000256" key="1">
    <source>
        <dbReference type="SAM" id="MobiDB-lite"/>
    </source>
</evidence>
<name>A0A1B9GLP6_9TREE</name>
<reference evidence="2 3" key="1">
    <citation type="submission" date="2013-07" db="EMBL/GenBank/DDBJ databases">
        <title>The Genome Sequence of Cryptococcus heveanensis BCC8398.</title>
        <authorList>
            <consortium name="The Broad Institute Genome Sequencing Platform"/>
            <person name="Cuomo C."/>
            <person name="Litvintseva A."/>
            <person name="Chen Y."/>
            <person name="Heitman J."/>
            <person name="Sun S."/>
            <person name="Springer D."/>
            <person name="Dromer F."/>
            <person name="Young S.K."/>
            <person name="Zeng Q."/>
            <person name="Gargeya S."/>
            <person name="Fitzgerald M."/>
            <person name="Abouelleil A."/>
            <person name="Alvarado L."/>
            <person name="Berlin A.M."/>
            <person name="Chapman S.B."/>
            <person name="Dewar J."/>
            <person name="Goldberg J."/>
            <person name="Griggs A."/>
            <person name="Gujja S."/>
            <person name="Hansen M."/>
            <person name="Howarth C."/>
            <person name="Imamovic A."/>
            <person name="Larimer J."/>
            <person name="McCowan C."/>
            <person name="Murphy C."/>
            <person name="Pearson M."/>
            <person name="Priest M."/>
            <person name="Roberts A."/>
            <person name="Saif S."/>
            <person name="Shea T."/>
            <person name="Sykes S."/>
            <person name="Wortman J."/>
            <person name="Nusbaum C."/>
            <person name="Birren B."/>
        </authorList>
    </citation>
    <scope>NUCLEOTIDE SEQUENCE [LARGE SCALE GENOMIC DNA]</scope>
    <source>
        <strain evidence="2 3">BCC8398</strain>
    </source>
</reference>
<gene>
    <name evidence="2" type="ORF">I316_06582</name>
</gene>
<feature type="compositionally biased region" description="Basic residues" evidence="1">
    <location>
        <begin position="379"/>
        <end position="391"/>
    </location>
</feature>
<sequence>MSVPLMTADEENSFDDGLNEAIDLLADDTNPLPSHYFQSRPDPIQCQQSGGPTTLTLAQQALPNFSSLTPSSFSFTPFDADTAADQGDGSSGIPSPLSLGYAGTVISELDTWSNSPGIDYSYNTVNDADRDARSSRAPSTKGAGASSAAKAAARQMSLAPVPEGYTRAGTSDLSSESAVRDSSGHDAAMEIAAGTRAGPRKARVSDAKKRARRKHDHKVNTYVRNIRDSQDENDRLRIACQKLSILCGERSSPRDANFLTSSRLSEVLYKLSTERSEVLSELDSMEDAPLRKSYKDRDRVDFKLALDENSRKLMECYESSRATARTLIGTTEEDMVIRLSQITSDIKMRVRRGPEHDKAARIKRGILDDSADEEDRQIHAKHQRKYMRNKKEKKETELAAAAHAGGSSSRGVVASIEGEEAMLEDYS</sequence>
<feature type="compositionally biased region" description="Polar residues" evidence="1">
    <location>
        <begin position="168"/>
        <end position="177"/>
    </location>
</feature>
<protein>
    <submittedName>
        <fullName evidence="2">Uncharacterized protein</fullName>
    </submittedName>
</protein>
<dbReference type="EMBL" id="KV700131">
    <property type="protein sequence ID" value="OCF31775.1"/>
    <property type="molecule type" value="Genomic_DNA"/>
</dbReference>
<evidence type="ECO:0000313" key="3">
    <source>
        <dbReference type="Proteomes" id="UP000092666"/>
    </source>
</evidence>
<dbReference type="Proteomes" id="UP000092666">
    <property type="component" value="Unassembled WGS sequence"/>
</dbReference>
<feature type="compositionally biased region" description="Low complexity" evidence="1">
    <location>
        <begin position="399"/>
        <end position="415"/>
    </location>
</feature>
<accession>A0A1B9GLP6</accession>
<keyword evidence="3" id="KW-1185">Reference proteome</keyword>
<feature type="region of interest" description="Disordered" evidence="1">
    <location>
        <begin position="371"/>
        <end position="416"/>
    </location>
</feature>